<accession>A0A5C3L4A4</accession>
<proteinExistence type="predicted"/>
<dbReference type="Proteomes" id="UP000307440">
    <property type="component" value="Unassembled WGS sequence"/>
</dbReference>
<dbReference type="OrthoDB" id="3254408at2759"/>
<name>A0A5C3L4A4_COPMA</name>
<dbReference type="EMBL" id="ML210169">
    <property type="protein sequence ID" value="TFK26966.1"/>
    <property type="molecule type" value="Genomic_DNA"/>
</dbReference>
<evidence type="ECO:0000313" key="3">
    <source>
        <dbReference type="Proteomes" id="UP000307440"/>
    </source>
</evidence>
<reference evidence="2 3" key="1">
    <citation type="journal article" date="2019" name="Nat. Ecol. Evol.">
        <title>Megaphylogeny resolves global patterns of mushroom evolution.</title>
        <authorList>
            <person name="Varga T."/>
            <person name="Krizsan K."/>
            <person name="Foldi C."/>
            <person name="Dima B."/>
            <person name="Sanchez-Garcia M."/>
            <person name="Sanchez-Ramirez S."/>
            <person name="Szollosi G.J."/>
            <person name="Szarkandi J.G."/>
            <person name="Papp V."/>
            <person name="Albert L."/>
            <person name="Andreopoulos W."/>
            <person name="Angelini C."/>
            <person name="Antonin V."/>
            <person name="Barry K.W."/>
            <person name="Bougher N.L."/>
            <person name="Buchanan P."/>
            <person name="Buyck B."/>
            <person name="Bense V."/>
            <person name="Catcheside P."/>
            <person name="Chovatia M."/>
            <person name="Cooper J."/>
            <person name="Damon W."/>
            <person name="Desjardin D."/>
            <person name="Finy P."/>
            <person name="Geml J."/>
            <person name="Haridas S."/>
            <person name="Hughes K."/>
            <person name="Justo A."/>
            <person name="Karasinski D."/>
            <person name="Kautmanova I."/>
            <person name="Kiss B."/>
            <person name="Kocsube S."/>
            <person name="Kotiranta H."/>
            <person name="LaButti K.M."/>
            <person name="Lechner B.E."/>
            <person name="Liimatainen K."/>
            <person name="Lipzen A."/>
            <person name="Lukacs Z."/>
            <person name="Mihaltcheva S."/>
            <person name="Morgado L.N."/>
            <person name="Niskanen T."/>
            <person name="Noordeloos M.E."/>
            <person name="Ohm R.A."/>
            <person name="Ortiz-Santana B."/>
            <person name="Ovrebo C."/>
            <person name="Racz N."/>
            <person name="Riley R."/>
            <person name="Savchenko A."/>
            <person name="Shiryaev A."/>
            <person name="Soop K."/>
            <person name="Spirin V."/>
            <person name="Szebenyi C."/>
            <person name="Tomsovsky M."/>
            <person name="Tulloss R.E."/>
            <person name="Uehling J."/>
            <person name="Grigoriev I.V."/>
            <person name="Vagvolgyi C."/>
            <person name="Papp T."/>
            <person name="Martin F.M."/>
            <person name="Miettinen O."/>
            <person name="Hibbett D.S."/>
            <person name="Nagy L.G."/>
        </authorList>
    </citation>
    <scope>NUCLEOTIDE SEQUENCE [LARGE SCALE GENOMIC DNA]</scope>
    <source>
        <strain evidence="2 3">CBS 121175</strain>
    </source>
</reference>
<organism evidence="2 3">
    <name type="scientific">Coprinopsis marcescibilis</name>
    <name type="common">Agaric fungus</name>
    <name type="synonym">Psathyrella marcescibilis</name>
    <dbReference type="NCBI Taxonomy" id="230819"/>
    <lineage>
        <taxon>Eukaryota</taxon>
        <taxon>Fungi</taxon>
        <taxon>Dikarya</taxon>
        <taxon>Basidiomycota</taxon>
        <taxon>Agaricomycotina</taxon>
        <taxon>Agaricomycetes</taxon>
        <taxon>Agaricomycetidae</taxon>
        <taxon>Agaricales</taxon>
        <taxon>Agaricineae</taxon>
        <taxon>Psathyrellaceae</taxon>
        <taxon>Coprinopsis</taxon>
    </lineage>
</organism>
<evidence type="ECO:0000313" key="2">
    <source>
        <dbReference type="EMBL" id="TFK26966.1"/>
    </source>
</evidence>
<dbReference type="AlphaFoldDB" id="A0A5C3L4A4"/>
<sequence>MSRKSLEEEEEEEEEGNKTTLHGKNCKSEALRLYLEASLELKETEMPTAQIDHTWPSYILQSFQSAGQLESSNHSLSVYSYFGAYIRLLYHLFGLDGPFEVTVQHQQDVVNLVITYLKGSVNYPILFLQINPREWFLLESKRRQSDNLIRSAFRDIRESSLLTPAITGISVFGTRLALYKYDKSTNCDTPPAIVPHREYLNDLAPTEWWDCDINDVSGRQLLLQEVENARRFEGN</sequence>
<feature type="region of interest" description="Disordered" evidence="1">
    <location>
        <begin position="1"/>
        <end position="22"/>
    </location>
</feature>
<protein>
    <submittedName>
        <fullName evidence="2">Uncharacterized protein</fullName>
    </submittedName>
</protein>
<gene>
    <name evidence="2" type="ORF">FA15DRAFT_754654</name>
</gene>
<keyword evidence="3" id="KW-1185">Reference proteome</keyword>
<evidence type="ECO:0000256" key="1">
    <source>
        <dbReference type="SAM" id="MobiDB-lite"/>
    </source>
</evidence>
<dbReference type="STRING" id="230819.A0A5C3L4A4"/>